<dbReference type="SUPFAM" id="SSF52317">
    <property type="entry name" value="Class I glutamine amidotransferase-like"/>
    <property type="match status" value="1"/>
</dbReference>
<feature type="transmembrane region" description="Helical" evidence="1">
    <location>
        <begin position="617"/>
        <end position="640"/>
    </location>
</feature>
<sequence>MQFKHPEILYFLFLLIIPILVHLFQLRKFKKVPFTNVAFLEDLVIKNRKSSQLKKWLILCTRLVLITALVLAFAQPFFSNESVDTENHVAIYLDNSLSTNSKGSKGNILKIASQEIAENITPNNTYSLLTNSNIYQNISGDELKKIVLNTKNSVQSLSISDVLLKLSNINGATEYILVSDFQNIKDEAFNTISSTLSLTQILPEKRENLAIDSVYLSTNTNAKNTININIKNQGTLKENIPVAIYNGEELISKQTFAIEKNAEKTISFAIEDMSNFNGIVKLDHNDTFEFDNEFFFSINSNEKINVLAIGNDNDFLSRIYTEQDFKFTSSTLQNVNYSTLNQQQLIVLNEIDKLPESLQRSLIDYTKNGGSIAIIPNAKSEFKSYNRLLERLGVGRLLSKKIDSLKITKINFNHPLFKNVFDKKVTNFQYPTTTTTFNTKMNRSSSVIDYENNEPFVQEIISSSSKVYWFSSPLNKEKSNFTNSPLVVPVFYNMGKQSLKLSKLYYTLAQPNTIEIATQLEKDDILTIKNTNNSFIPLQQTFQTKVKLSTNELPDSKGFYTIEKGNLKIQTIAYNNPSIESSLNYLNIHSLKKENISVNNSLEDNFKKIEDKYKVHWFWKWFLILAIVSLLLEILILKYFKV</sequence>
<keyword evidence="1" id="KW-0812">Transmembrane</keyword>
<dbReference type="InterPro" id="IPR029062">
    <property type="entry name" value="Class_I_gatase-like"/>
</dbReference>
<organism evidence="3 4">
    <name type="scientific">Tenacibaculum jejuense</name>
    <dbReference type="NCBI Taxonomy" id="584609"/>
    <lineage>
        <taxon>Bacteria</taxon>
        <taxon>Pseudomonadati</taxon>
        <taxon>Bacteroidota</taxon>
        <taxon>Flavobacteriia</taxon>
        <taxon>Flavobacteriales</taxon>
        <taxon>Flavobacteriaceae</taxon>
        <taxon>Tenacibaculum</taxon>
    </lineage>
</organism>
<dbReference type="KEGG" id="tje:TJEJU_2761"/>
<evidence type="ECO:0000313" key="3">
    <source>
        <dbReference type="EMBL" id="SNR16439.1"/>
    </source>
</evidence>
<evidence type="ECO:0000313" key="4">
    <source>
        <dbReference type="Proteomes" id="UP000215214"/>
    </source>
</evidence>
<dbReference type="PANTHER" id="PTHR37464">
    <property type="entry name" value="BLL2463 PROTEIN"/>
    <property type="match status" value="1"/>
</dbReference>
<keyword evidence="4" id="KW-1185">Reference proteome</keyword>
<feature type="domain" description="Aerotolerance regulator N-terminal" evidence="2">
    <location>
        <begin position="1"/>
        <end position="76"/>
    </location>
</feature>
<name>A0A238UB93_9FLAO</name>
<protein>
    <recommendedName>
        <fullName evidence="2">Aerotolerance regulator N-terminal domain-containing protein</fullName>
    </recommendedName>
</protein>
<reference evidence="3 4" key="1">
    <citation type="submission" date="2017-07" db="EMBL/GenBank/DDBJ databases">
        <authorList>
            <person name="Sun Z.S."/>
            <person name="Albrecht U."/>
            <person name="Echele G."/>
            <person name="Lee C.C."/>
        </authorList>
    </citation>
    <scope>NUCLEOTIDE SEQUENCE [LARGE SCALE GENOMIC DNA]</scope>
    <source>
        <strain evidence="4">type strain: KCTC 22618</strain>
    </source>
</reference>
<dbReference type="EMBL" id="LT899436">
    <property type="protein sequence ID" value="SNR16439.1"/>
    <property type="molecule type" value="Genomic_DNA"/>
</dbReference>
<accession>A0A238UB93</accession>
<dbReference type="NCBIfam" id="TIGR02226">
    <property type="entry name" value="two_anch"/>
    <property type="match status" value="1"/>
</dbReference>
<dbReference type="Pfam" id="PF07584">
    <property type="entry name" value="BatA"/>
    <property type="match status" value="1"/>
</dbReference>
<evidence type="ECO:0000256" key="1">
    <source>
        <dbReference type="SAM" id="Phobius"/>
    </source>
</evidence>
<dbReference type="OrthoDB" id="9810200at2"/>
<feature type="transmembrane region" description="Helical" evidence="1">
    <location>
        <begin position="6"/>
        <end position="24"/>
    </location>
</feature>
<feature type="transmembrane region" description="Helical" evidence="1">
    <location>
        <begin position="56"/>
        <end position="78"/>
    </location>
</feature>
<dbReference type="AlphaFoldDB" id="A0A238UB93"/>
<dbReference type="RefSeq" id="WP_095072981.1">
    <property type="nucleotide sequence ID" value="NZ_LT899436.1"/>
</dbReference>
<keyword evidence="1" id="KW-0472">Membrane</keyword>
<proteinExistence type="predicted"/>
<evidence type="ECO:0000259" key="2">
    <source>
        <dbReference type="Pfam" id="PF07584"/>
    </source>
</evidence>
<keyword evidence="1" id="KW-1133">Transmembrane helix</keyword>
<dbReference type="Proteomes" id="UP000215214">
    <property type="component" value="Chromosome TJEJU"/>
</dbReference>
<dbReference type="InterPro" id="IPR024163">
    <property type="entry name" value="Aerotolerance_reg_N"/>
</dbReference>
<dbReference type="PANTHER" id="PTHR37464:SF1">
    <property type="entry name" value="BLL2463 PROTEIN"/>
    <property type="match status" value="1"/>
</dbReference>
<dbReference type="InterPro" id="IPR011933">
    <property type="entry name" value="Double_TM_dom"/>
</dbReference>
<gene>
    <name evidence="3" type="ORF">TJEJU_2761</name>
</gene>